<feature type="region of interest" description="Disordered" evidence="3">
    <location>
        <begin position="183"/>
        <end position="219"/>
    </location>
</feature>
<name>A0A4P9Z0F4_9FUNG</name>
<dbReference type="InterPro" id="IPR001138">
    <property type="entry name" value="Zn2Cys6_DnaBD"/>
</dbReference>
<evidence type="ECO:0000313" key="5">
    <source>
        <dbReference type="Proteomes" id="UP000278143"/>
    </source>
</evidence>
<feature type="region of interest" description="Disordered" evidence="3">
    <location>
        <begin position="74"/>
        <end position="143"/>
    </location>
</feature>
<dbReference type="CDD" id="cd00067">
    <property type="entry name" value="GAL4"/>
    <property type="match status" value="1"/>
</dbReference>
<dbReference type="InterPro" id="IPR050335">
    <property type="entry name" value="ERT1_acuK_gluconeogen_tf"/>
</dbReference>
<protein>
    <recommendedName>
        <fullName evidence="6">Zn(2)-C6 fungal-type domain-containing protein</fullName>
    </recommendedName>
</protein>
<evidence type="ECO:0000256" key="3">
    <source>
        <dbReference type="SAM" id="MobiDB-lite"/>
    </source>
</evidence>
<dbReference type="PANTHER" id="PTHR47659:SF7">
    <property type="entry name" value="FUNGAL TRANSCRIPTIONAL REGULATORY PROTEIN, N-TERMINAL DOMAIN-CONTAINING PROTEIN"/>
    <property type="match status" value="1"/>
</dbReference>
<dbReference type="AlphaFoldDB" id="A0A4P9Z0F4"/>
<evidence type="ECO:0008006" key="6">
    <source>
        <dbReference type="Google" id="ProtNLM"/>
    </source>
</evidence>
<dbReference type="GO" id="GO:0008270">
    <property type="term" value="F:zinc ion binding"/>
    <property type="evidence" value="ECO:0007669"/>
    <property type="project" value="InterPro"/>
</dbReference>
<dbReference type="GO" id="GO:0000981">
    <property type="term" value="F:DNA-binding transcription factor activity, RNA polymerase II-specific"/>
    <property type="evidence" value="ECO:0007669"/>
    <property type="project" value="InterPro"/>
</dbReference>
<keyword evidence="2" id="KW-0539">Nucleus</keyword>
<dbReference type="Proteomes" id="UP000278143">
    <property type="component" value="Unassembled WGS sequence"/>
</dbReference>
<sequence length="495" mass="52533">MTMTRRKRMQVKCACDEAAAAAAAAAYNSSSVLSLDASIEPCHRACKKCDDARPCSRCVRYGYEAACVDHTRKARQPGVKRGPYRRSPELMAPGAAADRDGVAGHSRPPQPSGRRGRHGAGGTQQPALLHEPYSTAKRPGHHRSLRDASMFSMPTAATAATLLHESTMPVYLQTPATLLCPFESTPSATASDEEDTDPMASTATASDTSSRSYSPSCSPSPLLLLRDEGGPAYPSYASAGHMPLPTSAQVTIAAIDDGRWYDHMDAFYTPPPPPSLPASSKPCAPTQPAAYTLDALAVIATSRLTSGAPAPGTETGIGRMAGMKPATIEPSGAAPAMAQHAYRGSGGAHPLTPEGSPPSALFRAFPSPMPGATATAPPSTFVYHGLHEPLPEKLPSIHRLNLPRTDQAFLASQWGTANRAVLPSPRLPFSEDRGGPASAQPRIMVCSGYEPAIAVDDDKHHYHHHQQQQQQQQQHPMRSFEILASVCTHILEHGS</sequence>
<dbReference type="PANTHER" id="PTHR47659">
    <property type="entry name" value="ZN(II)2CYS6 TRANSCRIPTION FACTOR (EUROFUNG)-RELATED"/>
    <property type="match status" value="1"/>
</dbReference>
<proteinExistence type="predicted"/>
<evidence type="ECO:0000313" key="4">
    <source>
        <dbReference type="EMBL" id="RKP25864.1"/>
    </source>
</evidence>
<organism evidence="4 5">
    <name type="scientific">Syncephalis pseudoplumigaleata</name>
    <dbReference type="NCBI Taxonomy" id="1712513"/>
    <lineage>
        <taxon>Eukaryota</taxon>
        <taxon>Fungi</taxon>
        <taxon>Fungi incertae sedis</taxon>
        <taxon>Zoopagomycota</taxon>
        <taxon>Zoopagomycotina</taxon>
        <taxon>Zoopagomycetes</taxon>
        <taxon>Zoopagales</taxon>
        <taxon>Piptocephalidaceae</taxon>
        <taxon>Syncephalis</taxon>
    </lineage>
</organism>
<accession>A0A4P9Z0F4</accession>
<keyword evidence="1" id="KW-0479">Metal-binding</keyword>
<dbReference type="EMBL" id="KZ989588">
    <property type="protein sequence ID" value="RKP25864.1"/>
    <property type="molecule type" value="Genomic_DNA"/>
</dbReference>
<evidence type="ECO:0000256" key="1">
    <source>
        <dbReference type="ARBA" id="ARBA00022723"/>
    </source>
</evidence>
<evidence type="ECO:0000256" key="2">
    <source>
        <dbReference type="ARBA" id="ARBA00023242"/>
    </source>
</evidence>
<feature type="compositionally biased region" description="Low complexity" evidence="3">
    <location>
        <begin position="198"/>
        <end position="219"/>
    </location>
</feature>
<dbReference type="OrthoDB" id="5575144at2759"/>
<keyword evidence="5" id="KW-1185">Reference proteome</keyword>
<gene>
    <name evidence="4" type="ORF">SYNPS1DRAFT_28410</name>
</gene>
<reference evidence="5" key="1">
    <citation type="journal article" date="2018" name="Nat. Microbiol.">
        <title>Leveraging single-cell genomics to expand the fungal tree of life.</title>
        <authorList>
            <person name="Ahrendt S.R."/>
            <person name="Quandt C.A."/>
            <person name="Ciobanu D."/>
            <person name="Clum A."/>
            <person name="Salamov A."/>
            <person name="Andreopoulos B."/>
            <person name="Cheng J.F."/>
            <person name="Woyke T."/>
            <person name="Pelin A."/>
            <person name="Henrissat B."/>
            <person name="Reynolds N.K."/>
            <person name="Benny G.L."/>
            <person name="Smith M.E."/>
            <person name="James T.Y."/>
            <person name="Grigoriev I.V."/>
        </authorList>
    </citation>
    <scope>NUCLEOTIDE SEQUENCE [LARGE SCALE GENOMIC DNA]</scope>
    <source>
        <strain evidence="5">Benny S71-1</strain>
    </source>
</reference>